<proteinExistence type="predicted"/>
<organism evidence="1 2">
    <name type="scientific">Aminipila butyrica</name>
    <dbReference type="NCBI Taxonomy" id="433296"/>
    <lineage>
        <taxon>Bacteria</taxon>
        <taxon>Bacillati</taxon>
        <taxon>Bacillota</taxon>
        <taxon>Clostridia</taxon>
        <taxon>Peptostreptococcales</taxon>
        <taxon>Anaerovoracaceae</taxon>
        <taxon>Aminipila</taxon>
    </lineage>
</organism>
<evidence type="ECO:0000313" key="2">
    <source>
        <dbReference type="Proteomes" id="UP000466848"/>
    </source>
</evidence>
<name>A0A858BV02_9FIRM</name>
<keyword evidence="2" id="KW-1185">Reference proteome</keyword>
<dbReference type="Proteomes" id="UP000466848">
    <property type="component" value="Chromosome"/>
</dbReference>
<protein>
    <submittedName>
        <fullName evidence="1">Uncharacterized protein</fullName>
    </submittedName>
</protein>
<dbReference type="AlphaFoldDB" id="A0A858BV02"/>
<gene>
    <name evidence="1" type="ORF">Ami103574_04385</name>
</gene>
<dbReference type="KEGG" id="abut:Ami103574_04385"/>
<accession>A0A858BV02</accession>
<evidence type="ECO:0000313" key="1">
    <source>
        <dbReference type="EMBL" id="QIB68604.1"/>
    </source>
</evidence>
<dbReference type="EMBL" id="CP048649">
    <property type="protein sequence ID" value="QIB68604.1"/>
    <property type="molecule type" value="Genomic_DNA"/>
</dbReference>
<reference evidence="1 2" key="1">
    <citation type="submission" date="2020-02" db="EMBL/GenBank/DDBJ databases">
        <authorList>
            <person name="Kim Y.B."/>
            <person name="Roh S.W."/>
        </authorList>
    </citation>
    <scope>NUCLEOTIDE SEQUENCE [LARGE SCALE GENOMIC DNA]</scope>
    <source>
        <strain evidence="1 2">DSM 103574</strain>
    </source>
</reference>
<sequence>MTNIRPINENKYGISKHRFRELYYFCLQYPEWQEELKHNTNTVGAIITDGLPHGSNTSDSTAILAARRADLRTKCEIIEETAIKADSELHEYILKAVTTERASFNYLKMRMGLPCERDMYYDRRRKFYWLLSHEV</sequence>
<dbReference type="RefSeq" id="WP_163065467.1">
    <property type="nucleotide sequence ID" value="NZ_CP048649.1"/>
</dbReference>